<name>A0A7S1IZD5_9EUGL</name>
<evidence type="ECO:0000313" key="2">
    <source>
        <dbReference type="EMBL" id="CAD9027242.1"/>
    </source>
</evidence>
<dbReference type="EMBL" id="HBGA01103475">
    <property type="protein sequence ID" value="CAD9027242.1"/>
    <property type="molecule type" value="Transcribed_RNA"/>
</dbReference>
<reference evidence="2" key="1">
    <citation type="submission" date="2021-01" db="EMBL/GenBank/DDBJ databases">
        <authorList>
            <person name="Corre E."/>
            <person name="Pelletier E."/>
            <person name="Niang G."/>
            <person name="Scheremetjew M."/>
            <person name="Finn R."/>
            <person name="Kale V."/>
            <person name="Holt S."/>
            <person name="Cochrane G."/>
            <person name="Meng A."/>
            <person name="Brown T."/>
            <person name="Cohen L."/>
        </authorList>
    </citation>
    <scope>NUCLEOTIDE SEQUENCE</scope>
    <source>
        <strain evidence="2">NIES-381</strain>
    </source>
</reference>
<protein>
    <submittedName>
        <fullName evidence="2">Uncharacterized protein</fullName>
    </submittedName>
</protein>
<gene>
    <name evidence="2" type="ORF">EGYM00392_LOCUS38372</name>
</gene>
<feature type="compositionally biased region" description="Polar residues" evidence="1">
    <location>
        <begin position="109"/>
        <end position="119"/>
    </location>
</feature>
<evidence type="ECO:0000256" key="1">
    <source>
        <dbReference type="SAM" id="MobiDB-lite"/>
    </source>
</evidence>
<proteinExistence type="predicted"/>
<dbReference type="AlphaFoldDB" id="A0A7S1IZD5"/>
<sequence>MYAMPRRAAALYMRRCRASSQTMALRCLMQCPSMPYAVQVLLFLGASPGMSRLTALGQIISTPCCLASARGGATPFKEQYLVHLPYNGYGVRLLLRPPHPRPTSLPSSVWPSRQASTRMPPSGKRNLN</sequence>
<organism evidence="2">
    <name type="scientific">Eutreptiella gymnastica</name>
    <dbReference type="NCBI Taxonomy" id="73025"/>
    <lineage>
        <taxon>Eukaryota</taxon>
        <taxon>Discoba</taxon>
        <taxon>Euglenozoa</taxon>
        <taxon>Euglenida</taxon>
        <taxon>Spirocuta</taxon>
        <taxon>Euglenophyceae</taxon>
        <taxon>Eutreptiales</taxon>
        <taxon>Eutreptiaceae</taxon>
        <taxon>Eutreptiella</taxon>
    </lineage>
</organism>
<accession>A0A7S1IZD5</accession>
<feature type="region of interest" description="Disordered" evidence="1">
    <location>
        <begin position="100"/>
        <end position="128"/>
    </location>
</feature>